<dbReference type="NCBIfam" id="TIGR02276">
    <property type="entry name" value="beta_rpt_yvtn"/>
    <property type="match status" value="1"/>
</dbReference>
<dbReference type="Proteomes" id="UP000632774">
    <property type="component" value="Unassembled WGS sequence"/>
</dbReference>
<protein>
    <submittedName>
        <fullName evidence="2">YncE family protein</fullName>
    </submittedName>
</protein>
<keyword evidence="3" id="KW-1185">Reference proteome</keyword>
<dbReference type="Gene3D" id="2.130.10.10">
    <property type="entry name" value="YVTN repeat-like/Quinoprotein amine dehydrogenase"/>
    <property type="match status" value="2"/>
</dbReference>
<dbReference type="PANTHER" id="PTHR47197">
    <property type="entry name" value="PROTEIN NIRF"/>
    <property type="match status" value="1"/>
</dbReference>
<name>A0ABR9XC52_9SPHI</name>
<dbReference type="PANTHER" id="PTHR47197:SF3">
    <property type="entry name" value="DIHYDRO-HEME D1 DEHYDROGENASE"/>
    <property type="match status" value="1"/>
</dbReference>
<evidence type="ECO:0000313" key="3">
    <source>
        <dbReference type="Proteomes" id="UP000632774"/>
    </source>
</evidence>
<dbReference type="RefSeq" id="WP_194104212.1">
    <property type="nucleotide sequence ID" value="NZ_JADFFM010000001.1"/>
</dbReference>
<comment type="caution">
    <text evidence="2">The sequence shown here is derived from an EMBL/GenBank/DDBJ whole genome shotgun (WGS) entry which is preliminary data.</text>
</comment>
<dbReference type="InterPro" id="IPR011048">
    <property type="entry name" value="Haem_d1_sf"/>
</dbReference>
<accession>A0ABR9XC52</accession>
<dbReference type="InterPro" id="IPR015943">
    <property type="entry name" value="WD40/YVTN_repeat-like_dom_sf"/>
</dbReference>
<evidence type="ECO:0000313" key="2">
    <source>
        <dbReference type="EMBL" id="MBE9664786.1"/>
    </source>
</evidence>
<dbReference type="InterPro" id="IPR011964">
    <property type="entry name" value="YVTN_b-propeller_repeat"/>
</dbReference>
<gene>
    <name evidence="2" type="ORF">IRJ18_00340</name>
</gene>
<proteinExistence type="predicted"/>
<reference evidence="2 3" key="1">
    <citation type="submission" date="2020-10" db="EMBL/GenBank/DDBJ databases">
        <title>Mucilaginibacter mali sp. nov., isolated from rhizosphere soil of apple orchard.</title>
        <authorList>
            <person name="Lee J.-S."/>
            <person name="Kim H.S."/>
            <person name="Kim J.-S."/>
        </authorList>
    </citation>
    <scope>NUCLEOTIDE SEQUENCE [LARGE SCALE GENOMIC DNA]</scope>
    <source>
        <strain evidence="2 3">KCTC 23157</strain>
    </source>
</reference>
<feature type="signal peptide" evidence="1">
    <location>
        <begin position="1"/>
        <end position="24"/>
    </location>
</feature>
<dbReference type="InterPro" id="IPR051200">
    <property type="entry name" value="Host-pathogen_enzymatic-act"/>
</dbReference>
<sequence>MKNLTRVMAVACALTLAGISLNHAAAQGKTGFHVIKDIPIHSTGGWDYITVDGTNKRIYTSHGNQVNILSVTTGDSIGYIPNTPGVHGIALVTAINKGYISAGRANKVIVFDLKTLAVLSEIPAGTNPDAIFYEPYSKKVYAFNGRSMDATVIDVTTDKVIATIPLGAKPEACVSDGKGKVFVNAETTNEVLMINATTLKVEARYKIEKGDEPSGLDIDRKTNRLFIACGGNKTMVVMDAANGKNLANFPIGDSDGLVFDPELKMAFASNGEGTISVVKEISADKFEFVENITTEPSARTIGVDLTTHKLYLPAAKTEPGVATATNAKPRPRQIPGSFHIIEVGK</sequence>
<dbReference type="SUPFAM" id="SSF51004">
    <property type="entry name" value="C-terminal (heme d1) domain of cytochrome cd1-nitrite reductase"/>
    <property type="match status" value="1"/>
</dbReference>
<evidence type="ECO:0000256" key="1">
    <source>
        <dbReference type="SAM" id="SignalP"/>
    </source>
</evidence>
<organism evidence="2 3">
    <name type="scientific">Mucilaginibacter boryungensis</name>
    <dbReference type="NCBI Taxonomy" id="768480"/>
    <lineage>
        <taxon>Bacteria</taxon>
        <taxon>Pseudomonadati</taxon>
        <taxon>Bacteroidota</taxon>
        <taxon>Sphingobacteriia</taxon>
        <taxon>Sphingobacteriales</taxon>
        <taxon>Sphingobacteriaceae</taxon>
        <taxon>Mucilaginibacter</taxon>
    </lineage>
</organism>
<dbReference type="EMBL" id="JADFFM010000001">
    <property type="protein sequence ID" value="MBE9664786.1"/>
    <property type="molecule type" value="Genomic_DNA"/>
</dbReference>
<feature type="chain" id="PRO_5045047367" evidence="1">
    <location>
        <begin position="25"/>
        <end position="345"/>
    </location>
</feature>
<keyword evidence="1" id="KW-0732">Signal</keyword>